<comment type="catalytic activity">
    <reaction evidence="12">
        <text>[L-4-(L-arginin-2-N-yl)aspartate](n) + L-aspartate + ATP = [L-4-(L-arginin-2-N-yl)aspartate](n)-L-aspartate + ADP + phosphate + H(+)</text>
        <dbReference type="Rhea" id="RHEA:13277"/>
        <dbReference type="Rhea" id="RHEA-COMP:13728"/>
        <dbReference type="Rhea" id="RHEA-COMP:13733"/>
        <dbReference type="ChEBI" id="CHEBI:15378"/>
        <dbReference type="ChEBI" id="CHEBI:29991"/>
        <dbReference type="ChEBI" id="CHEBI:30616"/>
        <dbReference type="ChEBI" id="CHEBI:43474"/>
        <dbReference type="ChEBI" id="CHEBI:137986"/>
        <dbReference type="ChEBI" id="CHEBI:137990"/>
        <dbReference type="ChEBI" id="CHEBI:456216"/>
        <dbReference type="EC" id="6.3.2.29"/>
    </reaction>
</comment>
<dbReference type="Pfam" id="PF02875">
    <property type="entry name" value="Mur_ligase_C"/>
    <property type="match status" value="1"/>
</dbReference>
<organism evidence="15 16">
    <name type="scientific">Fulvivirga sediminis</name>
    <dbReference type="NCBI Taxonomy" id="2803949"/>
    <lineage>
        <taxon>Bacteria</taxon>
        <taxon>Pseudomonadati</taxon>
        <taxon>Bacteroidota</taxon>
        <taxon>Cytophagia</taxon>
        <taxon>Cytophagales</taxon>
        <taxon>Fulvivirgaceae</taxon>
        <taxon>Fulvivirga</taxon>
    </lineage>
</organism>
<reference evidence="15" key="1">
    <citation type="submission" date="2021-01" db="EMBL/GenBank/DDBJ databases">
        <title>Fulvivirga kasyanovii gen. nov., sp nov., a novel member of the phylum Bacteroidetes isolated from seawater in a mussel farm.</title>
        <authorList>
            <person name="Zhao L.-H."/>
            <person name="Wang Z.-J."/>
        </authorList>
    </citation>
    <scope>NUCLEOTIDE SEQUENCE</scope>
    <source>
        <strain evidence="15">2943</strain>
    </source>
</reference>
<comment type="catalytic activity">
    <reaction evidence="11">
        <text>[L-4-(L-arginin-2-N-yl)aspartate](n)-L-aspartate + L-arginine + ATP = [L-4-(L-arginin-2-N-yl)aspartate](n+1) + ADP + phosphate + H(+)</text>
        <dbReference type="Rhea" id="RHEA:23888"/>
        <dbReference type="Rhea" id="RHEA-COMP:13732"/>
        <dbReference type="Rhea" id="RHEA-COMP:13733"/>
        <dbReference type="ChEBI" id="CHEBI:15378"/>
        <dbReference type="ChEBI" id="CHEBI:30616"/>
        <dbReference type="ChEBI" id="CHEBI:32682"/>
        <dbReference type="ChEBI" id="CHEBI:43474"/>
        <dbReference type="ChEBI" id="CHEBI:137986"/>
        <dbReference type="ChEBI" id="CHEBI:137990"/>
        <dbReference type="ChEBI" id="CHEBI:456216"/>
        <dbReference type="EC" id="6.3.2.30"/>
    </reaction>
</comment>
<comment type="function">
    <text evidence="1">Catalyzes the ATP-dependent polymerization of arginine and aspartate to multi-L-arginyl-poly-L-aspartic acid (cyanophycin; a water-insoluble reserve polymer).</text>
</comment>
<comment type="similarity">
    <text evidence="2">In the C-terminal section; belongs to the MurCDEF family.</text>
</comment>
<dbReference type="InterPro" id="IPR044019">
    <property type="entry name" value="Cyanophycin_syn_N"/>
</dbReference>
<dbReference type="InterPro" id="IPR036565">
    <property type="entry name" value="Mur-like_cat_sf"/>
</dbReference>
<evidence type="ECO:0000256" key="11">
    <source>
        <dbReference type="ARBA" id="ARBA00048094"/>
    </source>
</evidence>
<evidence type="ECO:0000259" key="14">
    <source>
        <dbReference type="PROSITE" id="PS50975"/>
    </source>
</evidence>
<evidence type="ECO:0000256" key="7">
    <source>
        <dbReference type="ARBA" id="ARBA00022598"/>
    </source>
</evidence>
<evidence type="ECO:0000256" key="2">
    <source>
        <dbReference type="ARBA" id="ARBA00009060"/>
    </source>
</evidence>
<evidence type="ECO:0000313" key="15">
    <source>
        <dbReference type="EMBL" id="MBL3657162.1"/>
    </source>
</evidence>
<accession>A0A937K1X0</accession>
<dbReference type="SUPFAM" id="SSF56059">
    <property type="entry name" value="Glutathione synthetase ATP-binding domain-like"/>
    <property type="match status" value="1"/>
</dbReference>
<dbReference type="Pfam" id="PF08245">
    <property type="entry name" value="Mur_ligase_M"/>
    <property type="match status" value="1"/>
</dbReference>
<dbReference type="InterPro" id="IPR013221">
    <property type="entry name" value="Mur_ligase_cen"/>
</dbReference>
<dbReference type="InterPro" id="IPR011810">
    <property type="entry name" value="Cya_phycin_syn"/>
</dbReference>
<dbReference type="InterPro" id="IPR011761">
    <property type="entry name" value="ATP-grasp"/>
</dbReference>
<sequence>MIIRDIHALRGPNYWSVNRHKLIVMVLDIGDMEQRPTNTIDGFHERIKEKLPTLYEHSCSEGCPGGFFMRVEAGTWIGHVIEHIALEIQTLAGMDTGFGRTRGYGEEGVYNVVFSYMEEEVGLYSAKAAVRLAMALVENKPYDLEADIQIMRQIREKVRLGPSTGSIIEEAEARNIPWMRLNQNSLCQLGYGVNQKRIQATVTSQTSNIGVEIACDKEDTKFLLEKSEVPVPRGEIIRTEEELKASVNYIGYPLVIKPVSGNHGRGITTNIQTWNEALHGFASAKLISNAIIIERYLEGEDYRLLVINYKLVAASIRTAAHIVGDGKTTIQGLIDLTNQDPKRGYGHEKVLTLIEVNDMTLNILEEKGLTPLSVLNDGEVLKLKDTANLSTGGTAEDVTDLVHPYNIFMAERIAKIIDLDICGIDIITTDIGQPLPETGGAVLEVNAGPGFRMHLSPTKGLPRNVAGHVLDMLYPLGSSSRIPIIAVAGTNGKTTTTRLIAHMARMKGYKVGYTTTDGVYIQNRLMMAGDCTGPASAEFVLKDPTVDFAVLESARGGLLRAGLAFKNCDIGIVTNVAADHLGLKGIETIEQLARVKSVIPDTVFPHGYAILNADDDLVYEMRESVKSNVALFSLDENNERIIKHGKSGGLYAIYENGYITICKGEWKMRVSKAINVPLTFEGKAIFMIQNLLPAVLAGYIENFSIEDMKLALESFVPSPALTPGRLNMFRFRHFDVLVDYAHNPAGLSALKQMIDKMDGYPKVGIIAGIGDRRVEDNIEIGAVAASMFDKVIIRQDKNLRGKTEDEIIEMVYSGIKSVDPNKPVSIITQENEAVAIAINTAEEGSLLVLCTDAVQESLQLIMKFKEDEAKRLYDFE</sequence>
<dbReference type="InterPro" id="IPR036615">
    <property type="entry name" value="Mur_ligase_C_dom_sf"/>
</dbReference>
<proteinExistence type="inferred from homology"/>
<evidence type="ECO:0000256" key="5">
    <source>
        <dbReference type="ARBA" id="ARBA00013005"/>
    </source>
</evidence>
<keyword evidence="9 13" id="KW-0067">ATP-binding</keyword>
<evidence type="ECO:0000256" key="8">
    <source>
        <dbReference type="ARBA" id="ARBA00022741"/>
    </source>
</evidence>
<name>A0A937K1X0_9BACT</name>
<dbReference type="GO" id="GO:0046872">
    <property type="term" value="F:metal ion binding"/>
    <property type="evidence" value="ECO:0007669"/>
    <property type="project" value="InterPro"/>
</dbReference>
<dbReference type="Gene3D" id="3.90.190.20">
    <property type="entry name" value="Mur ligase, C-terminal domain"/>
    <property type="match status" value="1"/>
</dbReference>
<dbReference type="Gene3D" id="3.40.1190.10">
    <property type="entry name" value="Mur-like, catalytic domain"/>
    <property type="match status" value="1"/>
</dbReference>
<dbReference type="NCBIfam" id="TIGR02068">
    <property type="entry name" value="cya_phycin_syn"/>
    <property type="match status" value="1"/>
</dbReference>
<dbReference type="PROSITE" id="PS50975">
    <property type="entry name" value="ATP_GRASP"/>
    <property type="match status" value="1"/>
</dbReference>
<dbReference type="Pfam" id="PF08443">
    <property type="entry name" value="RimK"/>
    <property type="match status" value="1"/>
</dbReference>
<protein>
    <recommendedName>
        <fullName evidence="6">Cyanophycin synthetase</fullName>
        <ecNumber evidence="5">6.3.2.29</ecNumber>
        <ecNumber evidence="4">6.3.2.30</ecNumber>
    </recommendedName>
    <alternativeName>
        <fullName evidence="10">Cyanophycin synthase</fullName>
    </alternativeName>
</protein>
<evidence type="ECO:0000256" key="10">
    <source>
        <dbReference type="ARBA" id="ARBA00031353"/>
    </source>
</evidence>
<dbReference type="GO" id="GO:0005524">
    <property type="term" value="F:ATP binding"/>
    <property type="evidence" value="ECO:0007669"/>
    <property type="project" value="UniProtKB-UniRule"/>
</dbReference>
<dbReference type="SUPFAM" id="SSF53244">
    <property type="entry name" value="MurD-like peptide ligases, peptide-binding domain"/>
    <property type="match status" value="1"/>
</dbReference>
<keyword evidence="7 15" id="KW-0436">Ligase</keyword>
<dbReference type="NCBIfam" id="NF010623">
    <property type="entry name" value="PRK14016.1"/>
    <property type="match status" value="1"/>
</dbReference>
<dbReference type="EC" id="6.3.2.29" evidence="5"/>
<dbReference type="Proteomes" id="UP000659388">
    <property type="component" value="Unassembled WGS sequence"/>
</dbReference>
<keyword evidence="8 13" id="KW-0547">Nucleotide-binding</keyword>
<evidence type="ECO:0000256" key="9">
    <source>
        <dbReference type="ARBA" id="ARBA00022840"/>
    </source>
</evidence>
<evidence type="ECO:0000256" key="13">
    <source>
        <dbReference type="PROSITE-ProRule" id="PRU00409"/>
    </source>
</evidence>
<dbReference type="RefSeq" id="WP_202244955.1">
    <property type="nucleotide sequence ID" value="NZ_JAESIY010000007.1"/>
</dbReference>
<dbReference type="GO" id="GO:0071161">
    <property type="term" value="F:cyanophycin synthetase activity (L-arginine-adding)"/>
    <property type="evidence" value="ECO:0007669"/>
    <property type="project" value="UniProtKB-EC"/>
</dbReference>
<comment type="caution">
    <text evidence="15">The sequence shown here is derived from an EMBL/GenBank/DDBJ whole genome shotgun (WGS) entry which is preliminary data.</text>
</comment>
<evidence type="ECO:0000256" key="1">
    <source>
        <dbReference type="ARBA" id="ARBA00003184"/>
    </source>
</evidence>
<dbReference type="PANTHER" id="PTHR23135">
    <property type="entry name" value="MUR LIGASE FAMILY MEMBER"/>
    <property type="match status" value="1"/>
</dbReference>
<dbReference type="EMBL" id="JAESIY010000007">
    <property type="protein sequence ID" value="MBL3657162.1"/>
    <property type="molecule type" value="Genomic_DNA"/>
</dbReference>
<dbReference type="InterPro" id="IPR013651">
    <property type="entry name" value="ATP-grasp_RimK-type"/>
</dbReference>
<dbReference type="AlphaFoldDB" id="A0A937K1X0"/>
<gene>
    <name evidence="15" type="primary">cphA</name>
    <name evidence="15" type="ORF">JL102_13525</name>
</gene>
<dbReference type="InterPro" id="IPR004101">
    <property type="entry name" value="Mur_ligase_C"/>
</dbReference>
<dbReference type="Pfam" id="PF18921">
    <property type="entry name" value="Cyanophycin_syn"/>
    <property type="match status" value="1"/>
</dbReference>
<evidence type="ECO:0000256" key="12">
    <source>
        <dbReference type="ARBA" id="ARBA00048425"/>
    </source>
</evidence>
<dbReference type="EC" id="6.3.2.30" evidence="4"/>
<evidence type="ECO:0000313" key="16">
    <source>
        <dbReference type="Proteomes" id="UP000659388"/>
    </source>
</evidence>
<evidence type="ECO:0000256" key="6">
    <source>
        <dbReference type="ARBA" id="ARBA00022036"/>
    </source>
</evidence>
<evidence type="ECO:0000256" key="3">
    <source>
        <dbReference type="ARBA" id="ARBA00011738"/>
    </source>
</evidence>
<comment type="subunit">
    <text evidence="3">Homodimer.</text>
</comment>
<keyword evidence="16" id="KW-1185">Reference proteome</keyword>
<dbReference type="SUPFAM" id="SSF53623">
    <property type="entry name" value="MurD-like peptide ligases, catalytic domain"/>
    <property type="match status" value="1"/>
</dbReference>
<evidence type="ECO:0000256" key="4">
    <source>
        <dbReference type="ARBA" id="ARBA00012968"/>
    </source>
</evidence>
<dbReference type="PANTHER" id="PTHR23135:SF18">
    <property type="entry name" value="CYANOPHYCIN SYNTHETASE"/>
    <property type="match status" value="1"/>
</dbReference>
<feature type="domain" description="ATP-grasp" evidence="14">
    <location>
        <begin position="221"/>
        <end position="474"/>
    </location>
</feature>
<dbReference type="GO" id="GO:0071160">
    <property type="term" value="F:cyanophycin synthetase activity (L-aspartate-adding)"/>
    <property type="evidence" value="ECO:0007669"/>
    <property type="project" value="UniProtKB-EC"/>
</dbReference>
<dbReference type="Gene3D" id="3.30.470.20">
    <property type="entry name" value="ATP-grasp fold, B domain"/>
    <property type="match status" value="2"/>
</dbReference>